<keyword evidence="1" id="KW-1133">Transmembrane helix</keyword>
<feature type="transmembrane region" description="Helical" evidence="1">
    <location>
        <begin position="20"/>
        <end position="39"/>
    </location>
</feature>
<reference evidence="2" key="1">
    <citation type="submission" date="2016-10" db="EMBL/GenBank/DDBJ databases">
        <title>Sequence of Gallionella enrichment culture.</title>
        <authorList>
            <person name="Poehlein A."/>
            <person name="Muehling M."/>
            <person name="Daniel R."/>
        </authorList>
    </citation>
    <scope>NUCLEOTIDE SEQUENCE</scope>
</reference>
<proteinExistence type="predicted"/>
<evidence type="ECO:0000313" key="2">
    <source>
        <dbReference type="EMBL" id="OIQ79036.1"/>
    </source>
</evidence>
<sequence>MERSVSNKLSPADNVKRAWIWLALVTVGSIAGQLVGHLISWAFGQVEGMPFAGPMWQKLLIVIPSSLLIVIPGAVAAFYGSRVVREGNRIGYVHIIIGGLYSLFMLVVSVLTTFGVGQ</sequence>
<gene>
    <name evidence="2" type="ORF">GALL_392420</name>
</gene>
<feature type="transmembrane region" description="Helical" evidence="1">
    <location>
        <begin position="92"/>
        <end position="116"/>
    </location>
</feature>
<comment type="caution">
    <text evidence="2">The sequence shown here is derived from an EMBL/GenBank/DDBJ whole genome shotgun (WGS) entry which is preliminary data.</text>
</comment>
<keyword evidence="1" id="KW-0472">Membrane</keyword>
<dbReference type="EMBL" id="MLJW01001286">
    <property type="protein sequence ID" value="OIQ79036.1"/>
    <property type="molecule type" value="Genomic_DNA"/>
</dbReference>
<accession>A0A1J5QGA4</accession>
<name>A0A1J5QGA4_9ZZZZ</name>
<protein>
    <submittedName>
        <fullName evidence="2">Uncharacterized protein</fullName>
    </submittedName>
</protein>
<dbReference type="AlphaFoldDB" id="A0A1J5QGA4"/>
<organism evidence="2">
    <name type="scientific">mine drainage metagenome</name>
    <dbReference type="NCBI Taxonomy" id="410659"/>
    <lineage>
        <taxon>unclassified sequences</taxon>
        <taxon>metagenomes</taxon>
        <taxon>ecological metagenomes</taxon>
    </lineage>
</organism>
<keyword evidence="1" id="KW-0812">Transmembrane</keyword>
<feature type="transmembrane region" description="Helical" evidence="1">
    <location>
        <begin position="59"/>
        <end position="80"/>
    </location>
</feature>
<evidence type="ECO:0000256" key="1">
    <source>
        <dbReference type="SAM" id="Phobius"/>
    </source>
</evidence>